<dbReference type="InterPro" id="IPR002109">
    <property type="entry name" value="Glutaredoxin"/>
</dbReference>
<dbReference type="CDD" id="cd03031">
    <property type="entry name" value="GRX_GRX_like"/>
    <property type="match status" value="1"/>
</dbReference>
<dbReference type="EnsemblPlants" id="Pp3c10_12910V3.1">
    <property type="protein sequence ID" value="PAC:32902281.CDS.1"/>
    <property type="gene ID" value="Pp3c10_12910"/>
</dbReference>
<feature type="compositionally biased region" description="Polar residues" evidence="1">
    <location>
        <begin position="394"/>
        <end position="414"/>
    </location>
</feature>
<gene>
    <name evidence="4" type="primary">LOC112287910</name>
    <name evidence="3" type="ORF">PHYPA_013818</name>
</gene>
<dbReference type="Proteomes" id="UP000006727">
    <property type="component" value="Chromosome 10"/>
</dbReference>
<dbReference type="EnsemblPlants" id="Pp3c10_12910V3.2">
    <property type="protein sequence ID" value="PAC:32902282.CDS.1"/>
    <property type="gene ID" value="Pp3c10_12910"/>
</dbReference>
<dbReference type="EMBL" id="ABEU02000010">
    <property type="protein sequence ID" value="PNR46698.1"/>
    <property type="molecule type" value="Genomic_DNA"/>
</dbReference>
<dbReference type="Gramene" id="Pp3c10_12910V3.1">
    <property type="protein sequence ID" value="PAC:32902281.CDS.1"/>
    <property type="gene ID" value="Pp3c10_12910"/>
</dbReference>
<evidence type="ECO:0000313" key="5">
    <source>
        <dbReference type="Proteomes" id="UP000006727"/>
    </source>
</evidence>
<organism evidence="3">
    <name type="scientific">Physcomitrium patens</name>
    <name type="common">Spreading-leaved earth moss</name>
    <name type="synonym">Physcomitrella patens</name>
    <dbReference type="NCBI Taxonomy" id="3218"/>
    <lineage>
        <taxon>Eukaryota</taxon>
        <taxon>Viridiplantae</taxon>
        <taxon>Streptophyta</taxon>
        <taxon>Embryophyta</taxon>
        <taxon>Bryophyta</taxon>
        <taxon>Bryophytina</taxon>
        <taxon>Bryopsida</taxon>
        <taxon>Funariidae</taxon>
        <taxon>Funariales</taxon>
        <taxon>Funariaceae</taxon>
        <taxon>Physcomitrium</taxon>
    </lineage>
</organism>
<dbReference type="PaxDb" id="3218-PP1S141_87V6.1"/>
<dbReference type="InterPro" id="IPR036249">
    <property type="entry name" value="Thioredoxin-like_sf"/>
</dbReference>
<dbReference type="PROSITE" id="PS51354">
    <property type="entry name" value="GLUTAREDOXIN_2"/>
    <property type="match status" value="1"/>
</dbReference>
<feature type="compositionally biased region" description="Polar residues" evidence="1">
    <location>
        <begin position="319"/>
        <end position="336"/>
    </location>
</feature>
<dbReference type="FunCoup" id="A0A2K1JYT7">
    <property type="interactions" value="29"/>
</dbReference>
<dbReference type="STRING" id="3218.A0A2K1JYT7"/>
<sequence length="618" mass="68553">MGCTASRENGISIRDRERLGNRRKLSKSSSFTPLRSSKPRDLHYDYHVVALTSSTYGLMKLLESEQVNEHLVSVIGGNGAVDEEQTGGYSKLRKSDTMPVRGKAPKTTWTDMAMATWKHSDSRFKLEQIRKSQIEAKFPLNPKEMEETVEPCETETINTWELMEGLDDRTPLASPLPTNPAPAVPPPKDLSCVGVLPKLSSMPSFTRSRSLNAVDGLWIMSKAGLPHPDHSIDSNSSVTQISTNQSFDFSNRGSMDFSSRWSMDFKGSMDLSSTGMPVDFPERCSGSLNNAGLQMDIAQHKSSREGLLPSGQVMGFPMQQDSGQSFQSTMFPTVSDGSHGDSNLFDPDILATFQSAANEEKSPTSYSDDDWCHVRHRSDGEASTSGSVADDDSSPIQWSRSKQQTVFNDTSSSICDGGRGDLHSGTYGSRRTRQSDSFAKVMPFDNFDDSHLRPRVNLDPLYKYEEKCPPGGDDRVVLYLTSLRGIRKTFEDCHSLRMILQSHSVWVDERDVSMHAEFRQELRDLLDGPVIVPRLFIKGRYIGGSDEVRKLHEDGKLSDLLRDFPVVQFRKACDGCGGVRFVPCPDCSGSCKIITAANEVARCPDCNENGLIRCPVCF</sequence>
<dbReference type="AlphaFoldDB" id="A0A2K1JYT7"/>
<dbReference type="KEGG" id="ppp:112287910"/>
<dbReference type="Pfam" id="PF00462">
    <property type="entry name" value="Glutaredoxin"/>
    <property type="match status" value="1"/>
</dbReference>
<feature type="domain" description="Glutaredoxin" evidence="2">
    <location>
        <begin position="477"/>
        <end position="542"/>
    </location>
</feature>
<reference evidence="4" key="3">
    <citation type="submission" date="2020-12" db="UniProtKB">
        <authorList>
            <consortium name="EnsemblPlants"/>
        </authorList>
    </citation>
    <scope>IDENTIFICATION</scope>
</reference>
<evidence type="ECO:0000259" key="2">
    <source>
        <dbReference type="Pfam" id="PF00462"/>
    </source>
</evidence>
<dbReference type="PANTHER" id="PTHR45669:SF22">
    <property type="entry name" value="GLUTAREDOXIN DOMAIN-CONTAINING CYSTEINE-RICH PROTEIN CG12206-RELATED"/>
    <property type="match status" value="1"/>
</dbReference>
<dbReference type="Pfam" id="PF23733">
    <property type="entry name" value="GRXCR1-2_C"/>
    <property type="match status" value="1"/>
</dbReference>
<reference evidence="3 5" key="1">
    <citation type="journal article" date="2008" name="Science">
        <title>The Physcomitrella genome reveals evolutionary insights into the conquest of land by plants.</title>
        <authorList>
            <person name="Rensing S."/>
            <person name="Lang D."/>
            <person name="Zimmer A."/>
            <person name="Terry A."/>
            <person name="Salamov A."/>
            <person name="Shapiro H."/>
            <person name="Nishiyama T."/>
            <person name="Perroud P.-F."/>
            <person name="Lindquist E."/>
            <person name="Kamisugi Y."/>
            <person name="Tanahashi T."/>
            <person name="Sakakibara K."/>
            <person name="Fujita T."/>
            <person name="Oishi K."/>
            <person name="Shin-I T."/>
            <person name="Kuroki Y."/>
            <person name="Toyoda A."/>
            <person name="Suzuki Y."/>
            <person name="Hashimoto A."/>
            <person name="Yamaguchi K."/>
            <person name="Sugano A."/>
            <person name="Kohara Y."/>
            <person name="Fujiyama A."/>
            <person name="Anterola A."/>
            <person name="Aoki S."/>
            <person name="Ashton N."/>
            <person name="Barbazuk W.B."/>
            <person name="Barker E."/>
            <person name="Bennetzen J."/>
            <person name="Bezanilla M."/>
            <person name="Blankenship R."/>
            <person name="Cho S.H."/>
            <person name="Dutcher S."/>
            <person name="Estelle M."/>
            <person name="Fawcett J.A."/>
            <person name="Gundlach H."/>
            <person name="Hanada K."/>
            <person name="Heyl A."/>
            <person name="Hicks K.A."/>
            <person name="Hugh J."/>
            <person name="Lohr M."/>
            <person name="Mayer K."/>
            <person name="Melkozernov A."/>
            <person name="Murata T."/>
            <person name="Nelson D."/>
            <person name="Pils B."/>
            <person name="Prigge M."/>
            <person name="Reiss B."/>
            <person name="Renner T."/>
            <person name="Rombauts S."/>
            <person name="Rushton P."/>
            <person name="Sanderfoot A."/>
            <person name="Schween G."/>
            <person name="Shiu S.-H."/>
            <person name="Stueber K."/>
            <person name="Theodoulou F.L."/>
            <person name="Tu H."/>
            <person name="Van de Peer Y."/>
            <person name="Verrier P.J."/>
            <person name="Waters E."/>
            <person name="Wood A."/>
            <person name="Yang L."/>
            <person name="Cove D."/>
            <person name="Cuming A."/>
            <person name="Hasebe M."/>
            <person name="Lucas S."/>
            <person name="Mishler D.B."/>
            <person name="Reski R."/>
            <person name="Grigoriev I."/>
            <person name="Quatrano R.S."/>
            <person name="Boore J.L."/>
        </authorList>
    </citation>
    <scope>NUCLEOTIDE SEQUENCE [LARGE SCALE GENOMIC DNA]</scope>
    <source>
        <strain evidence="4 5">cv. Gransden 2004</strain>
    </source>
</reference>
<protein>
    <recommendedName>
        <fullName evidence="2">Glutaredoxin domain-containing protein</fullName>
    </recommendedName>
</protein>
<reference evidence="3 5" key="2">
    <citation type="journal article" date="2018" name="Plant J.">
        <title>The Physcomitrella patens chromosome-scale assembly reveals moss genome structure and evolution.</title>
        <authorList>
            <person name="Lang D."/>
            <person name="Ullrich K.K."/>
            <person name="Murat F."/>
            <person name="Fuchs J."/>
            <person name="Jenkins J."/>
            <person name="Haas F.B."/>
            <person name="Piednoel M."/>
            <person name="Gundlach H."/>
            <person name="Van Bel M."/>
            <person name="Meyberg R."/>
            <person name="Vives C."/>
            <person name="Morata J."/>
            <person name="Symeonidi A."/>
            <person name="Hiss M."/>
            <person name="Muchero W."/>
            <person name="Kamisugi Y."/>
            <person name="Saleh O."/>
            <person name="Blanc G."/>
            <person name="Decker E.L."/>
            <person name="van Gessel N."/>
            <person name="Grimwood J."/>
            <person name="Hayes R.D."/>
            <person name="Graham S.W."/>
            <person name="Gunter L.E."/>
            <person name="McDaniel S.F."/>
            <person name="Hoernstein S.N.W."/>
            <person name="Larsson A."/>
            <person name="Li F.W."/>
            <person name="Perroud P.F."/>
            <person name="Phillips J."/>
            <person name="Ranjan P."/>
            <person name="Rokshar D.S."/>
            <person name="Rothfels C.J."/>
            <person name="Schneider L."/>
            <person name="Shu S."/>
            <person name="Stevenson D.W."/>
            <person name="Thummler F."/>
            <person name="Tillich M."/>
            <person name="Villarreal Aguilar J.C."/>
            <person name="Widiez T."/>
            <person name="Wong G.K."/>
            <person name="Wymore A."/>
            <person name="Zhang Y."/>
            <person name="Zimmer A.D."/>
            <person name="Quatrano R.S."/>
            <person name="Mayer K.F.X."/>
            <person name="Goodstein D."/>
            <person name="Casacuberta J.M."/>
            <person name="Vandepoele K."/>
            <person name="Reski R."/>
            <person name="Cuming A.C."/>
            <person name="Tuskan G.A."/>
            <person name="Maumus F."/>
            <person name="Salse J."/>
            <person name="Schmutz J."/>
            <person name="Rensing S.A."/>
        </authorList>
    </citation>
    <scope>NUCLEOTIDE SEQUENCE [LARGE SCALE GENOMIC DNA]</scope>
    <source>
        <strain evidence="4 5">cv. Gransden 2004</strain>
    </source>
</reference>
<evidence type="ECO:0000313" key="3">
    <source>
        <dbReference type="EMBL" id="PNR46698.1"/>
    </source>
</evidence>
<dbReference type="GeneID" id="112287910"/>
<evidence type="ECO:0000256" key="1">
    <source>
        <dbReference type="SAM" id="MobiDB-lite"/>
    </source>
</evidence>
<feature type="region of interest" description="Disordered" evidence="1">
    <location>
        <begin position="315"/>
        <end position="431"/>
    </location>
</feature>
<dbReference type="PANTHER" id="PTHR45669">
    <property type="entry name" value="GLUTAREDOXIN DOMAIN-CONTAINING CYSTEINE-RICH PROTEIN CG12206-RELATED"/>
    <property type="match status" value="1"/>
</dbReference>
<feature type="compositionally biased region" description="Basic and acidic residues" evidence="1">
    <location>
        <begin position="370"/>
        <end position="380"/>
    </location>
</feature>
<dbReference type="SUPFAM" id="SSF52833">
    <property type="entry name" value="Thioredoxin-like"/>
    <property type="match status" value="1"/>
</dbReference>
<accession>A0A2K1JYT7</accession>
<proteinExistence type="predicted"/>
<dbReference type="OrthoDB" id="423313at2759"/>
<keyword evidence="5" id="KW-1185">Reference proteome</keyword>
<dbReference type="Gramene" id="Pp3c10_12910V3.2">
    <property type="protein sequence ID" value="PAC:32902282.CDS.1"/>
    <property type="gene ID" value="Pp3c10_12910"/>
</dbReference>
<dbReference type="RefSeq" id="XP_024387297.1">
    <property type="nucleotide sequence ID" value="XM_024531529.2"/>
</dbReference>
<evidence type="ECO:0000313" key="4">
    <source>
        <dbReference type="EnsemblPlants" id="PAC:32902281.CDS.1"/>
    </source>
</evidence>
<name>A0A2K1JYT7_PHYPA</name>
<dbReference type="Gene3D" id="3.40.30.10">
    <property type="entry name" value="Glutaredoxin"/>
    <property type="match status" value="1"/>
</dbReference>